<name>V4I3D1_PSEL2</name>
<evidence type="ECO:0000313" key="2">
    <source>
        <dbReference type="Proteomes" id="UP000017820"/>
    </source>
</evidence>
<sequence>MALKLLGLGAELQDETDVMTCRHYMQNRARTRYQCVNREKFSKLRWINPCEQNKKKSSR</sequence>
<dbReference type="AlphaFoldDB" id="V4I3D1"/>
<evidence type="ECO:0000313" key="1">
    <source>
        <dbReference type="EMBL" id="ESP94744.1"/>
    </source>
</evidence>
<proteinExistence type="predicted"/>
<dbReference type="Proteomes" id="UP000017820">
    <property type="component" value="Unassembled WGS sequence"/>
</dbReference>
<gene>
    <name evidence="1" type="ORF">PL2TA16_00744</name>
</gene>
<comment type="caution">
    <text evidence="1">The sequence shown here is derived from an EMBL/GenBank/DDBJ whole genome shotgun (WGS) entry which is preliminary data.</text>
</comment>
<protein>
    <submittedName>
        <fullName evidence="1">Uncharacterized protein</fullName>
    </submittedName>
</protein>
<organism evidence="1 2">
    <name type="scientific">Pseudoalteromonas luteoviolacea (strain 2ta16)</name>
    <dbReference type="NCBI Taxonomy" id="1353533"/>
    <lineage>
        <taxon>Bacteria</taxon>
        <taxon>Pseudomonadati</taxon>
        <taxon>Pseudomonadota</taxon>
        <taxon>Gammaproteobacteria</taxon>
        <taxon>Alteromonadales</taxon>
        <taxon>Pseudoalteromonadaceae</taxon>
        <taxon>Pseudoalteromonas</taxon>
    </lineage>
</organism>
<reference evidence="2" key="1">
    <citation type="journal article" date="2014" name="Nat. Chem. Biol.">
        <title>Biosynthesis of polybrominated aromatic organic compounds by marine bacteria.</title>
        <authorList>
            <person name="Agarwal V."/>
            <person name="El Gamal A.A."/>
            <person name="Yamanaka K."/>
            <person name="Poth D."/>
            <person name="Kersten R.D."/>
            <person name="Schorn M."/>
            <person name="Allen E.E."/>
            <person name="Moore B.S."/>
        </authorList>
    </citation>
    <scope>NUCLEOTIDE SEQUENCE [LARGE SCALE GENOMIC DNA]</scope>
    <source>
        <strain evidence="2">2ta16</strain>
    </source>
</reference>
<dbReference type="RefSeq" id="WP_023398132.1">
    <property type="nucleotide sequence ID" value="NZ_AUSV01000013.1"/>
</dbReference>
<accession>V4I3D1</accession>
<dbReference type="EMBL" id="AUSV01000013">
    <property type="protein sequence ID" value="ESP94744.1"/>
    <property type="molecule type" value="Genomic_DNA"/>
</dbReference>